<dbReference type="Proteomes" id="UP000242875">
    <property type="component" value="Unassembled WGS sequence"/>
</dbReference>
<dbReference type="OrthoDB" id="1738954at2759"/>
<feature type="region of interest" description="Disordered" evidence="1">
    <location>
        <begin position="563"/>
        <end position="621"/>
    </location>
</feature>
<evidence type="ECO:0000313" key="3">
    <source>
        <dbReference type="EMBL" id="OZJ06282.1"/>
    </source>
</evidence>
<feature type="domain" description="Protein kinase" evidence="2">
    <location>
        <begin position="98"/>
        <end position="405"/>
    </location>
</feature>
<dbReference type="SUPFAM" id="SSF56112">
    <property type="entry name" value="Protein kinase-like (PK-like)"/>
    <property type="match status" value="1"/>
</dbReference>
<dbReference type="PROSITE" id="PS50011">
    <property type="entry name" value="PROTEIN_KINASE_DOM"/>
    <property type="match status" value="1"/>
</dbReference>
<feature type="region of interest" description="Disordered" evidence="1">
    <location>
        <begin position="425"/>
        <end position="455"/>
    </location>
</feature>
<dbReference type="Gene3D" id="1.10.510.10">
    <property type="entry name" value="Transferase(Phosphotransferase) domain 1"/>
    <property type="match status" value="1"/>
</dbReference>
<dbReference type="SMART" id="SM00220">
    <property type="entry name" value="S_TKc"/>
    <property type="match status" value="1"/>
</dbReference>
<name>A0A261Y6P7_9FUNG</name>
<comment type="caution">
    <text evidence="3">The sequence shown here is derived from an EMBL/GenBank/DDBJ whole genome shotgun (WGS) entry which is preliminary data.</text>
</comment>
<dbReference type="InterPro" id="IPR008271">
    <property type="entry name" value="Ser/Thr_kinase_AS"/>
</dbReference>
<sequence length="621" mass="70131">MTGLPVIEQLKKFIRHGKNAQEPRQEVVNAAAYYRPDTQRQHIIDDPNSQNVSQAGHLLADTVPHDRIKTNTEAAARIVEEEKVARKKMPHYPGLERYELLEKMGDGAFSNVYKAYDTVEKRKVAVKAVRKRDMSASQRNRHLHPDIKKRPRATERANILKEVQIMRTVDHPSIIKLYDFFETPDYYFLILELMEGGELFHRIVHLTYFSEELSRHVIKQVAEGIRYLHEERGVIHRDIKPENLLFEEIPIIPSKTPKQLQPQHPDDEPKEDEGEFIEGVGGGGIGRIKIADFGLSKVVWDESTMTPCGTVGYTAPEIVKDERYSKAVDMWALGCVLYTLLCGFPPFHDESLQVLTEKVARGYYTFLSPWWDSISKEAKDCVSHLLEIDPRRRYTIDEFLAHPWMKGEKLSQTSVTGLISPAASKTTTDTTVPFTPEYAPSPYPQTPTIPGKPPKRKDVFTPGVVALKEVFDVSYAVHRMGEEKKPQGGAPGTALDGHDQDILEEEDDSDVENIEFDGYPEDAPEDQPVNHLMAQLDGAQIDNSQRNRKLNPEQLERVAQKLVQSKRGVAGPTASALGAPLPMQSGRQAPRVSGKRNRRQPFELDMNKATLLARRKGGVVA</sequence>
<proteinExistence type="predicted"/>
<reference evidence="3 4" key="1">
    <citation type="journal article" date="2017" name="Mycologia">
        <title>Bifiguratus adelaidae, gen. et sp. nov., a new member of Mucoromycotina in endophytic and soil-dwelling habitats.</title>
        <authorList>
            <person name="Torres-Cruz T.J."/>
            <person name="Billingsley Tobias T.L."/>
            <person name="Almatruk M."/>
            <person name="Hesse C."/>
            <person name="Kuske C.R."/>
            <person name="Desiro A."/>
            <person name="Benucci G.M."/>
            <person name="Bonito G."/>
            <person name="Stajich J.E."/>
            <person name="Dunlap C."/>
            <person name="Arnold A.E."/>
            <person name="Porras-Alfaro A."/>
        </authorList>
    </citation>
    <scope>NUCLEOTIDE SEQUENCE [LARGE SCALE GENOMIC DNA]</scope>
    <source>
        <strain evidence="3 4">AZ0501</strain>
    </source>
</reference>
<evidence type="ECO:0000256" key="1">
    <source>
        <dbReference type="SAM" id="MobiDB-lite"/>
    </source>
</evidence>
<dbReference type="InterPro" id="IPR011009">
    <property type="entry name" value="Kinase-like_dom_sf"/>
</dbReference>
<gene>
    <name evidence="3" type="ORF">BZG36_00811</name>
</gene>
<protein>
    <recommendedName>
        <fullName evidence="2">Protein kinase domain-containing protein</fullName>
    </recommendedName>
</protein>
<dbReference type="AlphaFoldDB" id="A0A261Y6P7"/>
<feature type="compositionally biased region" description="Pro residues" evidence="1">
    <location>
        <begin position="439"/>
        <end position="452"/>
    </location>
</feature>
<organism evidence="3 4">
    <name type="scientific">Bifiguratus adelaidae</name>
    <dbReference type="NCBI Taxonomy" id="1938954"/>
    <lineage>
        <taxon>Eukaryota</taxon>
        <taxon>Fungi</taxon>
        <taxon>Fungi incertae sedis</taxon>
        <taxon>Mucoromycota</taxon>
        <taxon>Mucoromycotina</taxon>
        <taxon>Endogonomycetes</taxon>
        <taxon>Endogonales</taxon>
        <taxon>Endogonales incertae sedis</taxon>
        <taxon>Bifiguratus</taxon>
    </lineage>
</organism>
<dbReference type="PANTHER" id="PTHR24347">
    <property type="entry name" value="SERINE/THREONINE-PROTEIN KINASE"/>
    <property type="match status" value="1"/>
</dbReference>
<dbReference type="Pfam" id="PF00069">
    <property type="entry name" value="Pkinase"/>
    <property type="match status" value="1"/>
</dbReference>
<dbReference type="FunFam" id="3.30.200.20:FF:000425">
    <property type="entry name" value="Putative calcium/calmodulin-dependent protein kinase"/>
    <property type="match status" value="1"/>
</dbReference>
<evidence type="ECO:0000259" key="2">
    <source>
        <dbReference type="PROSITE" id="PS50011"/>
    </source>
</evidence>
<dbReference type="PROSITE" id="PS00108">
    <property type="entry name" value="PROTEIN_KINASE_ST"/>
    <property type="match status" value="1"/>
</dbReference>
<accession>A0A261Y6P7</accession>
<keyword evidence="4" id="KW-1185">Reference proteome</keyword>
<dbReference type="GO" id="GO:0005524">
    <property type="term" value="F:ATP binding"/>
    <property type="evidence" value="ECO:0007669"/>
    <property type="project" value="InterPro"/>
</dbReference>
<dbReference type="EMBL" id="MVBO01000005">
    <property type="protein sequence ID" value="OZJ06282.1"/>
    <property type="molecule type" value="Genomic_DNA"/>
</dbReference>
<dbReference type="InterPro" id="IPR000719">
    <property type="entry name" value="Prot_kinase_dom"/>
</dbReference>
<dbReference type="Gene3D" id="3.30.200.20">
    <property type="entry name" value="Phosphorylase Kinase, domain 1"/>
    <property type="match status" value="1"/>
</dbReference>
<evidence type="ECO:0000313" key="4">
    <source>
        <dbReference type="Proteomes" id="UP000242875"/>
    </source>
</evidence>
<dbReference type="GO" id="GO:0004672">
    <property type="term" value="F:protein kinase activity"/>
    <property type="evidence" value="ECO:0007669"/>
    <property type="project" value="InterPro"/>
</dbReference>